<dbReference type="OrthoDB" id="824454at2"/>
<sequence>MFEIKKSPLQLLEFFLLENQFFVDSNGISSGDEIDAIFDSYPVSVDFAHHDGEGDEFQVFVIIDINKDRKKPGYSMYCTGMGIFKLPTEEIDVNSSVYKNLKLYSTVNMVINQLRNILSLQTAYAPHGRFNLPPIDIGDLFAKKSEATKSKKGSKK</sequence>
<keyword evidence="2" id="KW-1185">Reference proteome</keyword>
<dbReference type="STRING" id="529505.SAMN05421761_1182"/>
<proteinExistence type="predicted"/>
<dbReference type="Gene3D" id="3.10.420.10">
    <property type="entry name" value="SecB-like"/>
    <property type="match status" value="1"/>
</dbReference>
<reference evidence="2" key="1">
    <citation type="submission" date="2017-01" db="EMBL/GenBank/DDBJ databases">
        <authorList>
            <person name="Varghese N."/>
            <person name="Submissions S."/>
        </authorList>
    </citation>
    <scope>NUCLEOTIDE SEQUENCE [LARGE SCALE GENOMIC DNA]</scope>
    <source>
        <strain evidence="2">DSM 46698</strain>
    </source>
</reference>
<dbReference type="Proteomes" id="UP000186026">
    <property type="component" value="Unassembled WGS sequence"/>
</dbReference>
<protein>
    <recommendedName>
        <fullName evidence="3">Preprotein translocase subunit SecB</fullName>
    </recommendedName>
</protein>
<dbReference type="RefSeq" id="WP_076502747.1">
    <property type="nucleotide sequence ID" value="NZ_FTOP01000018.1"/>
</dbReference>
<name>A0A1N7PM69_9BACT</name>
<evidence type="ECO:0000313" key="2">
    <source>
        <dbReference type="Proteomes" id="UP000186026"/>
    </source>
</evidence>
<organism evidence="1 2">
    <name type="scientific">Belliella pelovolcani</name>
    <dbReference type="NCBI Taxonomy" id="529505"/>
    <lineage>
        <taxon>Bacteria</taxon>
        <taxon>Pseudomonadati</taxon>
        <taxon>Bacteroidota</taxon>
        <taxon>Cytophagia</taxon>
        <taxon>Cytophagales</taxon>
        <taxon>Cyclobacteriaceae</taxon>
        <taxon>Belliella</taxon>
    </lineage>
</organism>
<dbReference type="AlphaFoldDB" id="A0A1N7PM69"/>
<accession>A0A1N7PM69</accession>
<dbReference type="InterPro" id="IPR035958">
    <property type="entry name" value="SecB-like_sf"/>
</dbReference>
<evidence type="ECO:0000313" key="1">
    <source>
        <dbReference type="EMBL" id="SIT11688.1"/>
    </source>
</evidence>
<evidence type="ECO:0008006" key="3">
    <source>
        <dbReference type="Google" id="ProtNLM"/>
    </source>
</evidence>
<gene>
    <name evidence="1" type="ORF">SAMN05421761_1182</name>
</gene>
<dbReference type="EMBL" id="FTOP01000018">
    <property type="protein sequence ID" value="SIT11688.1"/>
    <property type="molecule type" value="Genomic_DNA"/>
</dbReference>